<feature type="transmembrane region" description="Helical" evidence="1">
    <location>
        <begin position="34"/>
        <end position="55"/>
    </location>
</feature>
<protein>
    <submittedName>
        <fullName evidence="2">Uncharacterized protein</fullName>
    </submittedName>
</protein>
<keyword evidence="3" id="KW-1185">Reference proteome</keyword>
<evidence type="ECO:0000256" key="1">
    <source>
        <dbReference type="SAM" id="Phobius"/>
    </source>
</evidence>
<proteinExistence type="predicted"/>
<reference evidence="2 3" key="1">
    <citation type="submission" date="2019-05" db="EMBL/GenBank/DDBJ databases">
        <title>Another draft genome of Portunus trituberculatus and its Hox gene families provides insights of decapod evolution.</title>
        <authorList>
            <person name="Jeong J.-H."/>
            <person name="Song I."/>
            <person name="Kim S."/>
            <person name="Choi T."/>
            <person name="Kim D."/>
            <person name="Ryu S."/>
            <person name="Kim W."/>
        </authorList>
    </citation>
    <scope>NUCLEOTIDE SEQUENCE [LARGE SCALE GENOMIC DNA]</scope>
    <source>
        <tissue evidence="2">Muscle</tissue>
    </source>
</reference>
<keyword evidence="1" id="KW-0812">Transmembrane</keyword>
<sequence>MRGGVALVIVRAASYRDANDVHDIRQRRSRRRDAGDGVVLLVEVNTVSVLVLLGITEAPQRISD</sequence>
<name>A0A5B7HAY8_PORTR</name>
<dbReference type="Proteomes" id="UP000324222">
    <property type="component" value="Unassembled WGS sequence"/>
</dbReference>
<evidence type="ECO:0000313" key="2">
    <source>
        <dbReference type="EMBL" id="MPC69921.1"/>
    </source>
</evidence>
<gene>
    <name evidence="2" type="ORF">E2C01_064154</name>
</gene>
<dbReference type="AlphaFoldDB" id="A0A5B7HAY8"/>
<organism evidence="2 3">
    <name type="scientific">Portunus trituberculatus</name>
    <name type="common">Swimming crab</name>
    <name type="synonym">Neptunus trituberculatus</name>
    <dbReference type="NCBI Taxonomy" id="210409"/>
    <lineage>
        <taxon>Eukaryota</taxon>
        <taxon>Metazoa</taxon>
        <taxon>Ecdysozoa</taxon>
        <taxon>Arthropoda</taxon>
        <taxon>Crustacea</taxon>
        <taxon>Multicrustacea</taxon>
        <taxon>Malacostraca</taxon>
        <taxon>Eumalacostraca</taxon>
        <taxon>Eucarida</taxon>
        <taxon>Decapoda</taxon>
        <taxon>Pleocyemata</taxon>
        <taxon>Brachyura</taxon>
        <taxon>Eubrachyura</taxon>
        <taxon>Portunoidea</taxon>
        <taxon>Portunidae</taxon>
        <taxon>Portuninae</taxon>
        <taxon>Portunus</taxon>
    </lineage>
</organism>
<evidence type="ECO:0000313" key="3">
    <source>
        <dbReference type="Proteomes" id="UP000324222"/>
    </source>
</evidence>
<accession>A0A5B7HAY8</accession>
<dbReference type="EMBL" id="VSRR010030215">
    <property type="protein sequence ID" value="MPC69921.1"/>
    <property type="molecule type" value="Genomic_DNA"/>
</dbReference>
<comment type="caution">
    <text evidence="2">The sequence shown here is derived from an EMBL/GenBank/DDBJ whole genome shotgun (WGS) entry which is preliminary data.</text>
</comment>
<keyword evidence="1" id="KW-1133">Transmembrane helix</keyword>
<keyword evidence="1" id="KW-0472">Membrane</keyword>